<name>A0A9R1B3Z6_TRITD</name>
<organism evidence="4 5">
    <name type="scientific">Triticum turgidum subsp. durum</name>
    <name type="common">Durum wheat</name>
    <name type="synonym">Triticum durum</name>
    <dbReference type="NCBI Taxonomy" id="4567"/>
    <lineage>
        <taxon>Eukaryota</taxon>
        <taxon>Viridiplantae</taxon>
        <taxon>Streptophyta</taxon>
        <taxon>Embryophyta</taxon>
        <taxon>Tracheophyta</taxon>
        <taxon>Spermatophyta</taxon>
        <taxon>Magnoliopsida</taxon>
        <taxon>Liliopsida</taxon>
        <taxon>Poales</taxon>
        <taxon>Poaceae</taxon>
        <taxon>BOP clade</taxon>
        <taxon>Pooideae</taxon>
        <taxon>Triticodae</taxon>
        <taxon>Triticeae</taxon>
        <taxon>Triticinae</taxon>
        <taxon>Triticum</taxon>
    </lineage>
</organism>
<dbReference type="Gene3D" id="3.30.40.10">
    <property type="entry name" value="Zinc/RING finger domain, C3HC4 (zinc finger)"/>
    <property type="match status" value="1"/>
</dbReference>
<evidence type="ECO:0000313" key="5">
    <source>
        <dbReference type="Proteomes" id="UP000324705"/>
    </source>
</evidence>
<feature type="region of interest" description="Disordered" evidence="2">
    <location>
        <begin position="132"/>
        <end position="157"/>
    </location>
</feature>
<proteinExistence type="predicted"/>
<dbReference type="AlphaFoldDB" id="A0A9R1B3Z6"/>
<dbReference type="EMBL" id="LT934121">
    <property type="protein sequence ID" value="VAI50639.1"/>
    <property type="molecule type" value="Genomic_DNA"/>
</dbReference>
<dbReference type="Proteomes" id="UP000324705">
    <property type="component" value="Chromosome 6A"/>
</dbReference>
<sequence length="606" mass="64125">MRLADCAGVPVLWPGDSDLDALACARLMGGVRIWFGGGPAIGRRCRPDWAALVLGMEGYRWVIGNRALILASFACHPADVQACAVGSDFLHEKSVAGFLIGSSSDAGHSEPSCSTPAYQKVFRPVTRSMTRIPPAVAATPDAKKRVDSTSSNRSTPDACFSIQLAAARPTATRARTPQEVTKSAWRPLTQPAVLSEDLKRASTPATNPTAKRSRVTNSQAAKDSASKVNQNVRSGKKNRNEECASQGDQSDGAVIPSPPKKLQSGKGSSNLVSKRKSTIRSKGAKLAAPLLMGNPGTELGKDPASVDSLPAQQLQLEIAKKSDAITEAIASGTSQVKQSVAAANTEAISSGTSQVNQLVAPAVTDAVVRGKRQADQLVTPVITDAVVRGKRQANQLVTPVITEAIGNRRTRQTSQPVAPVITEAIGNRATQVNQFVAPVVTLPRQQLQNNIQQKLSKITLPTSQASVPAGPTGPMVVPKLEIRNANESSHAVSSAAYRRALLIKQQEQLLQQYKLVNSQAQLHIKGPALFEDDEAPETEPLGTRCALCKLDLAFEAHGGAAHDASAPPVIAVLRCHHTFHSSCIEDVYGLAEPAQCIACLDCETAH</sequence>
<evidence type="ECO:0000313" key="4">
    <source>
        <dbReference type="EMBL" id="VAI50639.1"/>
    </source>
</evidence>
<gene>
    <name evidence="4" type="ORF">TRITD_6Av1G209440</name>
</gene>
<feature type="compositionally biased region" description="Basic residues" evidence="2">
    <location>
        <begin position="273"/>
        <end position="283"/>
    </location>
</feature>
<feature type="region of interest" description="Disordered" evidence="2">
    <location>
        <begin position="169"/>
        <end position="297"/>
    </location>
</feature>
<dbReference type="SUPFAM" id="SSF57850">
    <property type="entry name" value="RING/U-box"/>
    <property type="match status" value="1"/>
</dbReference>
<dbReference type="PANTHER" id="PTHR31150:SF21">
    <property type="entry name" value="OS02G0794000 PROTEIN"/>
    <property type="match status" value="1"/>
</dbReference>
<dbReference type="InterPro" id="IPR001841">
    <property type="entry name" value="Znf_RING"/>
</dbReference>
<evidence type="ECO:0000256" key="2">
    <source>
        <dbReference type="SAM" id="MobiDB-lite"/>
    </source>
</evidence>
<reference evidence="4 5" key="1">
    <citation type="submission" date="2017-09" db="EMBL/GenBank/DDBJ databases">
        <authorList>
            <consortium name="International Durum Wheat Genome Sequencing Consortium (IDWGSC)"/>
            <person name="Milanesi L."/>
        </authorList>
    </citation>
    <scope>NUCLEOTIDE SEQUENCE [LARGE SCALE GENOMIC DNA]</scope>
    <source>
        <strain evidence="5">cv. Svevo</strain>
    </source>
</reference>
<keyword evidence="1" id="KW-0479">Metal-binding</keyword>
<evidence type="ECO:0000259" key="3">
    <source>
        <dbReference type="PROSITE" id="PS50089"/>
    </source>
</evidence>
<keyword evidence="1" id="KW-0862">Zinc</keyword>
<dbReference type="OMA" id="CHPADVQ"/>
<dbReference type="Gramene" id="TRITD6Av1G209440.2">
    <property type="protein sequence ID" value="TRITD6Av1G209440.2"/>
    <property type="gene ID" value="TRITD6Av1G209440"/>
</dbReference>
<evidence type="ECO:0000256" key="1">
    <source>
        <dbReference type="PROSITE-ProRule" id="PRU00175"/>
    </source>
</evidence>
<dbReference type="PANTHER" id="PTHR31150">
    <property type="entry name" value="EXPRESSED PROTEIN"/>
    <property type="match status" value="1"/>
</dbReference>
<keyword evidence="1" id="KW-0863">Zinc-finger</keyword>
<protein>
    <recommendedName>
        <fullName evidence="3">RING-type domain-containing protein</fullName>
    </recommendedName>
</protein>
<accession>A0A9R1B3Z6</accession>
<dbReference type="InterPro" id="IPR013083">
    <property type="entry name" value="Znf_RING/FYVE/PHD"/>
</dbReference>
<feature type="domain" description="RING-type" evidence="3">
    <location>
        <begin position="545"/>
        <end position="599"/>
    </location>
</feature>
<dbReference type="PROSITE" id="PS50089">
    <property type="entry name" value="ZF_RING_2"/>
    <property type="match status" value="1"/>
</dbReference>
<dbReference type="GO" id="GO:0008270">
    <property type="term" value="F:zinc ion binding"/>
    <property type="evidence" value="ECO:0007669"/>
    <property type="project" value="UniProtKB-KW"/>
</dbReference>
<keyword evidence="5" id="KW-1185">Reference proteome</keyword>
<feature type="compositionally biased region" description="Polar residues" evidence="2">
    <location>
        <begin position="203"/>
        <end position="233"/>
    </location>
</feature>